<evidence type="ECO:0000256" key="2">
    <source>
        <dbReference type="ARBA" id="ARBA00022603"/>
    </source>
</evidence>
<gene>
    <name evidence="5" type="ORF">SVUK_LOCUS5424</name>
</gene>
<proteinExistence type="inferred from homology"/>
<protein>
    <submittedName>
        <fullName evidence="5">Uncharacterized protein</fullName>
    </submittedName>
</protein>
<evidence type="ECO:0000256" key="3">
    <source>
        <dbReference type="ARBA" id="ARBA00022679"/>
    </source>
</evidence>
<sequence>MRTEGEQHSKDSDLDEVEENARGAVKCGGIMYANVHDDPVVPDLKEKVDVLVSIFTLESACQTYTEYCHCIKNMALMSHFEVHLTFAYTYGRIFYLRYFGLQFKVML</sequence>
<evidence type="ECO:0000313" key="6">
    <source>
        <dbReference type="Proteomes" id="UP000270094"/>
    </source>
</evidence>
<comment type="similarity">
    <text evidence="1">Belongs to the class I-like SAM-binding methyltransferase superfamily. NNMT/PNMT/TEMT family.</text>
</comment>
<evidence type="ECO:0000313" key="5">
    <source>
        <dbReference type="EMBL" id="VDM70426.1"/>
    </source>
</evidence>
<keyword evidence="4" id="KW-0949">S-adenosyl-L-methionine</keyword>
<dbReference type="InterPro" id="IPR000940">
    <property type="entry name" value="NNMT_TEMT_trans"/>
</dbReference>
<evidence type="ECO:0000256" key="1">
    <source>
        <dbReference type="ARBA" id="ARBA00007996"/>
    </source>
</evidence>
<dbReference type="GO" id="GO:0032259">
    <property type="term" value="P:methylation"/>
    <property type="evidence" value="ECO:0007669"/>
    <property type="project" value="UniProtKB-KW"/>
</dbReference>
<keyword evidence="3" id="KW-0808">Transferase</keyword>
<keyword evidence="2" id="KW-0489">Methyltransferase</keyword>
<dbReference type="OrthoDB" id="10050085at2759"/>
<dbReference type="Gene3D" id="3.40.50.150">
    <property type="entry name" value="Vaccinia Virus protein VP39"/>
    <property type="match status" value="1"/>
</dbReference>
<dbReference type="AlphaFoldDB" id="A0A3P7IKU1"/>
<dbReference type="EMBL" id="UYYB01016012">
    <property type="protein sequence ID" value="VDM70426.1"/>
    <property type="molecule type" value="Genomic_DNA"/>
</dbReference>
<dbReference type="GO" id="GO:0008168">
    <property type="term" value="F:methyltransferase activity"/>
    <property type="evidence" value="ECO:0007669"/>
    <property type="project" value="UniProtKB-KW"/>
</dbReference>
<dbReference type="Proteomes" id="UP000270094">
    <property type="component" value="Unassembled WGS sequence"/>
</dbReference>
<organism evidence="5 6">
    <name type="scientific">Strongylus vulgaris</name>
    <name type="common">Blood worm</name>
    <dbReference type="NCBI Taxonomy" id="40348"/>
    <lineage>
        <taxon>Eukaryota</taxon>
        <taxon>Metazoa</taxon>
        <taxon>Ecdysozoa</taxon>
        <taxon>Nematoda</taxon>
        <taxon>Chromadorea</taxon>
        <taxon>Rhabditida</taxon>
        <taxon>Rhabditina</taxon>
        <taxon>Rhabditomorpha</taxon>
        <taxon>Strongyloidea</taxon>
        <taxon>Strongylidae</taxon>
        <taxon>Strongylus</taxon>
    </lineage>
</organism>
<keyword evidence="6" id="KW-1185">Reference proteome</keyword>
<evidence type="ECO:0000256" key="4">
    <source>
        <dbReference type="ARBA" id="ARBA00022691"/>
    </source>
</evidence>
<dbReference type="InterPro" id="IPR029063">
    <property type="entry name" value="SAM-dependent_MTases_sf"/>
</dbReference>
<accession>A0A3P7IKU1</accession>
<reference evidence="5 6" key="1">
    <citation type="submission" date="2018-11" db="EMBL/GenBank/DDBJ databases">
        <authorList>
            <consortium name="Pathogen Informatics"/>
        </authorList>
    </citation>
    <scope>NUCLEOTIDE SEQUENCE [LARGE SCALE GENOMIC DNA]</scope>
</reference>
<dbReference type="Pfam" id="PF01234">
    <property type="entry name" value="NNMT_PNMT_TEMT"/>
    <property type="match status" value="1"/>
</dbReference>
<name>A0A3P7IKU1_STRVU</name>
<dbReference type="PROSITE" id="PS51681">
    <property type="entry name" value="SAM_MT_NNMT_PNMT_TEMT"/>
    <property type="match status" value="1"/>
</dbReference>